<dbReference type="Proteomes" id="UP000826651">
    <property type="component" value="Unassembled WGS sequence"/>
</dbReference>
<organism evidence="2 3">
    <name type="scientific">Occultella gossypii</name>
    <dbReference type="NCBI Taxonomy" id="2800820"/>
    <lineage>
        <taxon>Bacteria</taxon>
        <taxon>Bacillati</taxon>
        <taxon>Actinomycetota</taxon>
        <taxon>Actinomycetes</taxon>
        <taxon>Micrococcales</taxon>
        <taxon>Ruaniaceae</taxon>
        <taxon>Occultella</taxon>
    </lineage>
</organism>
<accession>A0ABS7SF42</accession>
<keyword evidence="3" id="KW-1185">Reference proteome</keyword>
<evidence type="ECO:0008006" key="4">
    <source>
        <dbReference type="Google" id="ProtNLM"/>
    </source>
</evidence>
<evidence type="ECO:0000313" key="2">
    <source>
        <dbReference type="EMBL" id="MBZ2198508.1"/>
    </source>
</evidence>
<evidence type="ECO:0000256" key="1">
    <source>
        <dbReference type="SAM" id="MobiDB-lite"/>
    </source>
</evidence>
<sequence length="1090" mass="116587">MDVEIAPNKEPDTDLQADVDVSIEQIDPPTLNAVGPPPKYVRGLADTLPYAVSGWENFERLLHRIAHRVLGWSDVHTYGKRGQKQYGIDVVGRQPDGSRGTIQTKRYETFDESDLRKALDAFDADGLPVKGIKRLIVVTAAEGVRAQIVDLLSTRQDELAAAGSDLKLEFWNAGKLDDLLRDRGDIVTEFFGAMACEEFCGYRPPVTPPVAPQQSAIAEMVMRGPTSNPDIAQALTRAAEQADAKAFDAAASAYDEAQLLLVDSGFVAHARMFDEARAQALIASGQHTEAARLASNAFWDAVDDGNLDDANAASHRLSTIPSASSDAAPEAGDAPETAEPGADPLTDSSSATVTYRELAEIGSAVIRHPVATVGDPLATVDLADVLRRAQGAGCLESAARLLAFVGETAISHPTDDWVISNAEVLREAVAALGDSPTPAELFVRGRLQMVLAELDGWASLLSEVGRRAMTRPERTTVQARAALAAVNRGHFEDADRMWQDAIEGACLDGHNDDAAEWVYARRNVRQVLAGGGFHAYPEIFEDQRLAAALQHLGGGIRQSAIRRAAAKVADATIEDKHLGAVLNGRAYLRLAYVSGSWRQVLNASNSLARAYVRSSEPLLALQLHVSAAAGKDAADLVDAHQQVFLDVTNFVHHASPVVVSAALVALSHQADLIPDDRVADIVDTTMQFVEEAVAAGAVRPDHHSRYLSALKTLASLAHRTERADAERLVELFLPVLDREPGHRYTTDDQVLRILNGVGRGHSDLAAPIVRGVVAFMLLDDDTCMDVRRHAVPLLQAAEETALPLLREASAGGSSNADAMIARLSPDVGLDENSDSVKAALQAVLAEPDLDARIGYLGTDVVSQSLLLRDLEASQRRTGVAALLRRVEEEPDIKATQWPAFLVAAFNLASNLGSAPDLFERSLAIAEGSKPSDVDGLFGDSVLSTMRLGLERDPRSAAAALTARLATSAEEIRAAEQMCLSMLPWTGQSGELLSDAFGELPNIQDVALLASQQVTHLRVVAARAWVRSNAASTATGLRLANDSDVAVRVALAAAIARASEGGPRSRAAQTVLDTLRLDVSYRVRSQLSDVV</sequence>
<evidence type="ECO:0000313" key="3">
    <source>
        <dbReference type="Proteomes" id="UP000826651"/>
    </source>
</evidence>
<comment type="caution">
    <text evidence="2">The sequence shown here is derived from an EMBL/GenBank/DDBJ whole genome shotgun (WGS) entry which is preliminary data.</text>
</comment>
<reference evidence="2 3" key="1">
    <citation type="submission" date="2021-04" db="EMBL/GenBank/DDBJ databases">
        <title>Ruania sp. nov., isolated from sandy soil of mangrove forest.</title>
        <authorList>
            <person name="Ge X."/>
            <person name="Huang R."/>
            <person name="Liu W."/>
        </authorList>
    </citation>
    <scope>NUCLEOTIDE SEQUENCE [LARGE SCALE GENOMIC DNA]</scope>
    <source>
        <strain evidence="2 3">N2-46</strain>
    </source>
</reference>
<gene>
    <name evidence="2" type="ORF">KCQ71_20315</name>
</gene>
<dbReference type="EMBL" id="JAGSHT010000020">
    <property type="protein sequence ID" value="MBZ2198508.1"/>
    <property type="molecule type" value="Genomic_DNA"/>
</dbReference>
<dbReference type="RefSeq" id="WP_223409411.1">
    <property type="nucleotide sequence ID" value="NZ_JAGSHT010000020.1"/>
</dbReference>
<protein>
    <recommendedName>
        <fullName evidence="4">Restriction endonuclease type IV Mrr domain-containing protein</fullName>
    </recommendedName>
</protein>
<feature type="region of interest" description="Disordered" evidence="1">
    <location>
        <begin position="319"/>
        <end position="349"/>
    </location>
</feature>
<proteinExistence type="predicted"/>
<name>A0ABS7SF42_9MICO</name>